<evidence type="ECO:0000256" key="3">
    <source>
        <dbReference type="ARBA" id="ARBA00023125"/>
    </source>
</evidence>
<name>A0A233RJ07_9GAMM</name>
<dbReference type="RefSeq" id="WP_094200143.1">
    <property type="nucleotide sequence ID" value="NZ_NBIM01000001.1"/>
</dbReference>
<sequence length="301" mass="33469">MTIPFTFRQLGYFVAVAQHGSISRAAEALHVSQPSVSVAINQLEGLLGQSLFQRHRGQGVSLSPRGEALFREARHILTLSHNLLDSQHRHGTEVEGQLLLGCFRDIAPYYLPRLVSEFERRYPRIRVIMQEQDLAGVCQGLEQGKTELVLSYGLGLPPECSTHVLDELRPYALLPAHHALAEKPRLSLAELAEETLILQDLPLTREYFLSLFWQRDLQPARIHHTLSFEMQRGLVAHGHGVALSCTRPAGDHSYDGAPIACVPLNDEVPPQRVVLARSPAFPLSVPARLFVEQVTGRPVTA</sequence>
<gene>
    <name evidence="6" type="ORF">B6S08_07750</name>
</gene>
<accession>A0A233RJ07</accession>
<comment type="similarity">
    <text evidence="1">Belongs to the LysR transcriptional regulatory family.</text>
</comment>
<dbReference type="InterPro" id="IPR000847">
    <property type="entry name" value="LysR_HTH_N"/>
</dbReference>
<proteinExistence type="inferred from homology"/>
<dbReference type="GO" id="GO:0003677">
    <property type="term" value="F:DNA binding"/>
    <property type="evidence" value="ECO:0007669"/>
    <property type="project" value="UniProtKB-KW"/>
</dbReference>
<dbReference type="Pfam" id="PF03466">
    <property type="entry name" value="LysR_substrate"/>
    <property type="match status" value="1"/>
</dbReference>
<keyword evidence="7" id="KW-1185">Reference proteome</keyword>
<dbReference type="Pfam" id="PF00126">
    <property type="entry name" value="HTH_1"/>
    <property type="match status" value="1"/>
</dbReference>
<reference evidence="6 7" key="1">
    <citation type="submission" date="2017-08" db="EMBL/GenBank/DDBJ databases">
        <title>A Genome Sequence of Oceanimonas doudoroffii ATCC 27123T.</title>
        <authorList>
            <person name="Brennan M.A."/>
            <person name="Maclea K.S."/>
            <person name="Mcclelland W.D."/>
            <person name="Trachtenberg A.M."/>
        </authorList>
    </citation>
    <scope>NUCLEOTIDE SEQUENCE [LARGE SCALE GENOMIC DNA]</scope>
    <source>
        <strain evidence="6 7">ATCC 27123</strain>
    </source>
</reference>
<comment type="caution">
    <text evidence="6">The sequence shown here is derived from an EMBL/GenBank/DDBJ whole genome shotgun (WGS) entry which is preliminary data.</text>
</comment>
<dbReference type="Proteomes" id="UP000242757">
    <property type="component" value="Unassembled WGS sequence"/>
</dbReference>
<dbReference type="PRINTS" id="PR00039">
    <property type="entry name" value="HTHLYSR"/>
</dbReference>
<dbReference type="InterPro" id="IPR005119">
    <property type="entry name" value="LysR_subst-bd"/>
</dbReference>
<keyword evidence="3" id="KW-0238">DNA-binding</keyword>
<dbReference type="PANTHER" id="PTHR30346">
    <property type="entry name" value="TRANSCRIPTIONAL DUAL REGULATOR HCAR-RELATED"/>
    <property type="match status" value="1"/>
</dbReference>
<dbReference type="EMBL" id="NBIM01000001">
    <property type="protein sequence ID" value="OXY83369.1"/>
    <property type="molecule type" value="Genomic_DNA"/>
</dbReference>
<dbReference type="InterPro" id="IPR036390">
    <property type="entry name" value="WH_DNA-bd_sf"/>
</dbReference>
<dbReference type="AlphaFoldDB" id="A0A233RJ07"/>
<dbReference type="Gene3D" id="3.40.190.10">
    <property type="entry name" value="Periplasmic binding protein-like II"/>
    <property type="match status" value="2"/>
</dbReference>
<dbReference type="SUPFAM" id="SSF53850">
    <property type="entry name" value="Periplasmic binding protein-like II"/>
    <property type="match status" value="1"/>
</dbReference>
<evidence type="ECO:0000256" key="1">
    <source>
        <dbReference type="ARBA" id="ARBA00009437"/>
    </source>
</evidence>
<keyword evidence="2" id="KW-0805">Transcription regulation</keyword>
<evidence type="ECO:0000313" key="6">
    <source>
        <dbReference type="EMBL" id="OXY83369.1"/>
    </source>
</evidence>
<protein>
    <submittedName>
        <fullName evidence="6">LysR family transcriptional regulator</fullName>
    </submittedName>
</protein>
<keyword evidence="4" id="KW-0804">Transcription</keyword>
<evidence type="ECO:0000256" key="4">
    <source>
        <dbReference type="ARBA" id="ARBA00023163"/>
    </source>
</evidence>
<dbReference type="PROSITE" id="PS50931">
    <property type="entry name" value="HTH_LYSR"/>
    <property type="match status" value="1"/>
</dbReference>
<evidence type="ECO:0000313" key="7">
    <source>
        <dbReference type="Proteomes" id="UP000242757"/>
    </source>
</evidence>
<evidence type="ECO:0000259" key="5">
    <source>
        <dbReference type="PROSITE" id="PS50931"/>
    </source>
</evidence>
<dbReference type="GO" id="GO:0032993">
    <property type="term" value="C:protein-DNA complex"/>
    <property type="evidence" value="ECO:0007669"/>
    <property type="project" value="TreeGrafter"/>
</dbReference>
<evidence type="ECO:0000256" key="2">
    <source>
        <dbReference type="ARBA" id="ARBA00023015"/>
    </source>
</evidence>
<dbReference type="FunFam" id="1.10.10.10:FF:000001">
    <property type="entry name" value="LysR family transcriptional regulator"/>
    <property type="match status" value="1"/>
</dbReference>
<dbReference type="Gene3D" id="1.10.10.10">
    <property type="entry name" value="Winged helix-like DNA-binding domain superfamily/Winged helix DNA-binding domain"/>
    <property type="match status" value="1"/>
</dbReference>
<dbReference type="OrthoDB" id="8437302at2"/>
<organism evidence="6 7">
    <name type="scientific">Oceanimonas doudoroffii</name>
    <dbReference type="NCBI Taxonomy" id="84158"/>
    <lineage>
        <taxon>Bacteria</taxon>
        <taxon>Pseudomonadati</taxon>
        <taxon>Pseudomonadota</taxon>
        <taxon>Gammaproteobacteria</taxon>
        <taxon>Aeromonadales</taxon>
        <taxon>Aeromonadaceae</taxon>
        <taxon>Oceanimonas</taxon>
    </lineage>
</organism>
<dbReference type="GO" id="GO:0003700">
    <property type="term" value="F:DNA-binding transcription factor activity"/>
    <property type="evidence" value="ECO:0007669"/>
    <property type="project" value="InterPro"/>
</dbReference>
<dbReference type="SUPFAM" id="SSF46785">
    <property type="entry name" value="Winged helix' DNA-binding domain"/>
    <property type="match status" value="1"/>
</dbReference>
<dbReference type="InterPro" id="IPR036388">
    <property type="entry name" value="WH-like_DNA-bd_sf"/>
</dbReference>
<dbReference type="PANTHER" id="PTHR30346:SF0">
    <property type="entry name" value="HCA OPERON TRANSCRIPTIONAL ACTIVATOR HCAR"/>
    <property type="match status" value="1"/>
</dbReference>
<feature type="domain" description="HTH lysR-type" evidence="5">
    <location>
        <begin position="5"/>
        <end position="63"/>
    </location>
</feature>